<feature type="compositionally biased region" description="Low complexity" evidence="13">
    <location>
        <begin position="369"/>
        <end position="381"/>
    </location>
</feature>
<evidence type="ECO:0000256" key="7">
    <source>
        <dbReference type="ARBA" id="ARBA00022816"/>
    </source>
</evidence>
<dbReference type="GO" id="GO:0003729">
    <property type="term" value="F:mRNA binding"/>
    <property type="evidence" value="ECO:0007669"/>
    <property type="project" value="InterPro"/>
</dbReference>
<dbReference type="GO" id="GO:0000184">
    <property type="term" value="P:nuclear-transcribed mRNA catabolic process, nonsense-mediated decay"/>
    <property type="evidence" value="ECO:0007669"/>
    <property type="project" value="UniProtKB-KW"/>
</dbReference>
<dbReference type="GO" id="GO:0008380">
    <property type="term" value="P:RNA splicing"/>
    <property type="evidence" value="ECO:0007669"/>
    <property type="project" value="UniProtKB-KW"/>
</dbReference>
<feature type="domain" description="Btz" evidence="14">
    <location>
        <begin position="105"/>
        <end position="218"/>
    </location>
</feature>
<feature type="compositionally biased region" description="Basic and acidic residues" evidence="13">
    <location>
        <begin position="41"/>
        <end position="67"/>
    </location>
</feature>
<keyword evidence="4" id="KW-0813">Transport</keyword>
<comment type="caution">
    <text evidence="15">The sequence shown here is derived from an EMBL/GenBank/DDBJ whole genome shotgun (WGS) entry which is preliminary data.</text>
</comment>
<evidence type="ECO:0000313" key="16">
    <source>
        <dbReference type="Proteomes" id="UP001237642"/>
    </source>
</evidence>
<reference evidence="15" key="2">
    <citation type="submission" date="2023-05" db="EMBL/GenBank/DDBJ databases">
        <authorList>
            <person name="Schelkunov M.I."/>
        </authorList>
    </citation>
    <scope>NUCLEOTIDE SEQUENCE</scope>
    <source>
        <strain evidence="15">Hsosn_3</strain>
        <tissue evidence="15">Leaf</tissue>
    </source>
</reference>
<feature type="region of interest" description="Disordered" evidence="13">
    <location>
        <begin position="445"/>
        <end position="527"/>
    </location>
</feature>
<feature type="compositionally biased region" description="Basic residues" evidence="13">
    <location>
        <begin position="209"/>
        <end position="218"/>
    </location>
</feature>
<sequence length="685" mass="75232">MASVVEDELEYESDPEESKMSLIARRRVASDDEDEEDERDERDMGERVERDERDGREMRERVERVSESESEGAVEEYDDESEEFDEEEVERDDEVEVEEGESEVKVVGEGDGGGEEFSGEKVEEQGEEVVGEEKTEKKENEPFAVPTAGAFYMHDDRFRDGSGGRGGGRHRRNLGGRNLWESKDDRKWGHDKFEEMSTQERHYGEGRKASRGRNRGRGKIQGEERGYARGSRPKTFNNGNQNNAPNNQTSRLQNNSPKNLNSAPKNPNNVPKGVRGRGPRRYQSYWNEVPIQNKQHGKSADRGHYATSTKVSERPLTVESDQISAKRHVSSSLNSASPPFYPSASSKKEISATQKRDGPAAPLHRNLQSSVTEESFSSSTEKNLADVGMNKLYIDNSASTHTGKPSTSSQLQVPVSSWTNSSQYPHSRVQGRVQNPMEKMAYQTTPQNQVNRVSNPSQHRNGQKAPTQTRQGSVQTSGRQLGQRIQASLSPDSALTTNSFEFRETKSPQESSKSNTALIGKGKSVEGNGRGSFSFGGAQVIGASGALASSHGDVNFPGMPTFLPVMQFGGQHPGGIGVPAVGMAFPGYVNNPGSGNSEMTWLPVLAGPAGALGASYNSPYLSVDGTYNSRPTGQVSSLAGASSKENNVNKTSNGLMPSQKQDIVTDEFGPRQNKPRRYTEMKFDQ</sequence>
<feature type="compositionally biased region" description="Basic and acidic residues" evidence="13">
    <location>
        <begin position="346"/>
        <end position="358"/>
    </location>
</feature>
<comment type="similarity">
    <text evidence="3">Belongs to the CASC3 family.</text>
</comment>
<keyword evidence="5" id="KW-0963">Cytoplasm</keyword>
<feature type="compositionally biased region" description="Low complexity" evidence="13">
    <location>
        <begin position="335"/>
        <end position="345"/>
    </location>
</feature>
<feature type="compositionally biased region" description="Polar residues" evidence="13">
    <location>
        <begin position="248"/>
        <end position="269"/>
    </location>
</feature>
<dbReference type="Proteomes" id="UP001237642">
    <property type="component" value="Unassembled WGS sequence"/>
</dbReference>
<evidence type="ECO:0000256" key="2">
    <source>
        <dbReference type="ARBA" id="ARBA00004496"/>
    </source>
</evidence>
<evidence type="ECO:0000256" key="4">
    <source>
        <dbReference type="ARBA" id="ARBA00022448"/>
    </source>
</evidence>
<dbReference type="GO" id="GO:0006417">
    <property type="term" value="P:regulation of translation"/>
    <property type="evidence" value="ECO:0007669"/>
    <property type="project" value="UniProtKB-KW"/>
</dbReference>
<comment type="subcellular location">
    <subcellularLocation>
        <location evidence="2">Cytoplasm</location>
    </subcellularLocation>
    <subcellularLocation>
        <location evidence="1">Nucleus</location>
    </subcellularLocation>
</comment>
<evidence type="ECO:0000256" key="10">
    <source>
        <dbReference type="ARBA" id="ARBA00023161"/>
    </source>
</evidence>
<feature type="compositionally biased region" description="Basic and acidic residues" evidence="13">
    <location>
        <begin position="180"/>
        <end position="208"/>
    </location>
</feature>
<evidence type="ECO:0000256" key="11">
    <source>
        <dbReference type="ARBA" id="ARBA00023187"/>
    </source>
</evidence>
<gene>
    <name evidence="15" type="ORF">POM88_051531</name>
</gene>
<keyword evidence="12" id="KW-0539">Nucleus</keyword>
<evidence type="ECO:0000256" key="8">
    <source>
        <dbReference type="ARBA" id="ARBA00022845"/>
    </source>
</evidence>
<dbReference type="InterPro" id="IPR044796">
    <property type="entry name" value="MLN51_plant"/>
</dbReference>
<evidence type="ECO:0000256" key="1">
    <source>
        <dbReference type="ARBA" id="ARBA00004123"/>
    </source>
</evidence>
<keyword evidence="10" id="KW-0866">Nonsense-mediated mRNA decay</keyword>
<evidence type="ECO:0000256" key="6">
    <source>
        <dbReference type="ARBA" id="ARBA00022664"/>
    </source>
</evidence>
<feature type="region of interest" description="Disordered" evidence="13">
    <location>
        <begin position="396"/>
        <end position="429"/>
    </location>
</feature>
<proteinExistence type="inferred from homology"/>
<feature type="compositionally biased region" description="Basic and acidic residues" evidence="13">
    <location>
        <begin position="153"/>
        <end position="162"/>
    </location>
</feature>
<feature type="compositionally biased region" description="Polar residues" evidence="13">
    <location>
        <begin position="632"/>
        <end position="662"/>
    </location>
</feature>
<dbReference type="PANTHER" id="PTHR46837:SF5">
    <property type="entry name" value="PROTEIN MLN51 HOMOLOG"/>
    <property type="match status" value="1"/>
</dbReference>
<evidence type="ECO:0000256" key="12">
    <source>
        <dbReference type="ARBA" id="ARBA00023242"/>
    </source>
</evidence>
<keyword evidence="6" id="KW-0507">mRNA processing</keyword>
<keyword evidence="11" id="KW-0508">mRNA splicing</keyword>
<evidence type="ECO:0000256" key="9">
    <source>
        <dbReference type="ARBA" id="ARBA00022884"/>
    </source>
</evidence>
<keyword evidence="7" id="KW-0509">mRNA transport</keyword>
<feature type="compositionally biased region" description="Polar residues" evidence="13">
    <location>
        <begin position="396"/>
        <end position="425"/>
    </location>
</feature>
<evidence type="ECO:0000256" key="13">
    <source>
        <dbReference type="SAM" id="MobiDB-lite"/>
    </source>
</evidence>
<feature type="compositionally biased region" description="Acidic residues" evidence="13">
    <location>
        <begin position="1"/>
        <end position="15"/>
    </location>
</feature>
<evidence type="ECO:0000259" key="14">
    <source>
        <dbReference type="SMART" id="SM01044"/>
    </source>
</evidence>
<evidence type="ECO:0000256" key="3">
    <source>
        <dbReference type="ARBA" id="ARBA00009548"/>
    </source>
</evidence>
<feature type="region of interest" description="Disordered" evidence="13">
    <location>
        <begin position="632"/>
        <end position="685"/>
    </location>
</feature>
<dbReference type="GO" id="GO:0005737">
    <property type="term" value="C:cytoplasm"/>
    <property type="evidence" value="ECO:0007669"/>
    <property type="project" value="UniProtKB-SubCell"/>
</dbReference>
<feature type="compositionally biased region" description="Acidic residues" evidence="13">
    <location>
        <begin position="31"/>
        <end position="40"/>
    </location>
</feature>
<protein>
    <submittedName>
        <fullName evidence="15">Btz domain-containing protein</fullName>
    </submittedName>
</protein>
<dbReference type="Pfam" id="PF09405">
    <property type="entry name" value="Btz"/>
    <property type="match status" value="1"/>
</dbReference>
<dbReference type="EMBL" id="JAUIZM010000011">
    <property type="protein sequence ID" value="KAK1358275.1"/>
    <property type="molecule type" value="Genomic_DNA"/>
</dbReference>
<organism evidence="15 16">
    <name type="scientific">Heracleum sosnowskyi</name>
    <dbReference type="NCBI Taxonomy" id="360622"/>
    <lineage>
        <taxon>Eukaryota</taxon>
        <taxon>Viridiplantae</taxon>
        <taxon>Streptophyta</taxon>
        <taxon>Embryophyta</taxon>
        <taxon>Tracheophyta</taxon>
        <taxon>Spermatophyta</taxon>
        <taxon>Magnoliopsida</taxon>
        <taxon>eudicotyledons</taxon>
        <taxon>Gunneridae</taxon>
        <taxon>Pentapetalae</taxon>
        <taxon>asterids</taxon>
        <taxon>campanulids</taxon>
        <taxon>Apiales</taxon>
        <taxon>Apiaceae</taxon>
        <taxon>Apioideae</taxon>
        <taxon>apioid superclade</taxon>
        <taxon>Tordylieae</taxon>
        <taxon>Tordyliinae</taxon>
        <taxon>Heracleum</taxon>
    </lineage>
</organism>
<feature type="compositionally biased region" description="Basic and acidic residues" evidence="13">
    <location>
        <begin position="131"/>
        <end position="141"/>
    </location>
</feature>
<feature type="compositionally biased region" description="Polar residues" evidence="13">
    <location>
        <begin position="445"/>
        <end position="500"/>
    </location>
</feature>
<feature type="compositionally biased region" description="Acidic residues" evidence="13">
    <location>
        <begin position="68"/>
        <end position="101"/>
    </location>
</feature>
<keyword evidence="9" id="KW-0694">RNA-binding</keyword>
<feature type="compositionally biased region" description="Low complexity" evidence="13">
    <location>
        <begin position="237"/>
        <end position="247"/>
    </location>
</feature>
<feature type="region of interest" description="Disordered" evidence="13">
    <location>
        <begin position="1"/>
        <end position="383"/>
    </location>
</feature>
<keyword evidence="8" id="KW-0810">Translation regulation</keyword>
<dbReference type="InterPro" id="IPR018545">
    <property type="entry name" value="Btz_dom"/>
</dbReference>
<keyword evidence="16" id="KW-1185">Reference proteome</keyword>
<dbReference type="SMART" id="SM01044">
    <property type="entry name" value="Btz"/>
    <property type="match status" value="1"/>
</dbReference>
<accession>A0AAD8M1C5</accession>
<dbReference type="AlphaFoldDB" id="A0AAD8M1C5"/>
<feature type="compositionally biased region" description="Polar residues" evidence="13">
    <location>
        <begin position="508"/>
        <end position="517"/>
    </location>
</feature>
<dbReference type="GO" id="GO:0006397">
    <property type="term" value="P:mRNA processing"/>
    <property type="evidence" value="ECO:0007669"/>
    <property type="project" value="UniProtKB-KW"/>
</dbReference>
<feature type="compositionally biased region" description="Polar residues" evidence="13">
    <location>
        <begin position="284"/>
        <end position="294"/>
    </location>
</feature>
<reference evidence="15" key="1">
    <citation type="submission" date="2023-02" db="EMBL/GenBank/DDBJ databases">
        <title>Genome of toxic invasive species Heracleum sosnowskyi carries increased number of genes despite the absence of recent whole-genome duplications.</title>
        <authorList>
            <person name="Schelkunov M."/>
            <person name="Shtratnikova V."/>
            <person name="Makarenko M."/>
            <person name="Klepikova A."/>
            <person name="Omelchenko D."/>
            <person name="Novikova G."/>
            <person name="Obukhova E."/>
            <person name="Bogdanov V."/>
            <person name="Penin A."/>
            <person name="Logacheva M."/>
        </authorList>
    </citation>
    <scope>NUCLEOTIDE SEQUENCE</scope>
    <source>
        <strain evidence="15">Hsosn_3</strain>
        <tissue evidence="15">Leaf</tissue>
    </source>
</reference>
<evidence type="ECO:0000256" key="5">
    <source>
        <dbReference type="ARBA" id="ARBA00022490"/>
    </source>
</evidence>
<evidence type="ECO:0000313" key="15">
    <source>
        <dbReference type="EMBL" id="KAK1358275.1"/>
    </source>
</evidence>
<name>A0AAD8M1C5_9APIA</name>
<dbReference type="PANTHER" id="PTHR46837">
    <property type="entry name" value="PROTEIN MLN51 HOMOLOG"/>
    <property type="match status" value="1"/>
</dbReference>
<dbReference type="GO" id="GO:0035145">
    <property type="term" value="C:exon-exon junction complex"/>
    <property type="evidence" value="ECO:0007669"/>
    <property type="project" value="InterPro"/>
</dbReference>
<dbReference type="GO" id="GO:0051028">
    <property type="term" value="P:mRNA transport"/>
    <property type="evidence" value="ECO:0007669"/>
    <property type="project" value="UniProtKB-KW"/>
</dbReference>